<dbReference type="PRINTS" id="PR00035">
    <property type="entry name" value="HTHGNTR"/>
</dbReference>
<dbReference type="EMBL" id="BSNG01000002">
    <property type="protein sequence ID" value="GLQ11628.1"/>
    <property type="molecule type" value="Genomic_DNA"/>
</dbReference>
<dbReference type="Gene3D" id="1.20.120.530">
    <property type="entry name" value="GntR ligand-binding domain-like"/>
    <property type="match status" value="1"/>
</dbReference>
<name>A0ABQ5UKA7_9HYPH</name>
<evidence type="ECO:0000256" key="1">
    <source>
        <dbReference type="ARBA" id="ARBA00023015"/>
    </source>
</evidence>
<evidence type="ECO:0000256" key="3">
    <source>
        <dbReference type="ARBA" id="ARBA00023163"/>
    </source>
</evidence>
<organism evidence="6 7">
    <name type="scientific">Devosia yakushimensis</name>
    <dbReference type="NCBI Taxonomy" id="470028"/>
    <lineage>
        <taxon>Bacteria</taxon>
        <taxon>Pseudomonadati</taxon>
        <taxon>Pseudomonadota</taxon>
        <taxon>Alphaproteobacteria</taxon>
        <taxon>Hyphomicrobiales</taxon>
        <taxon>Devosiaceae</taxon>
        <taxon>Devosia</taxon>
    </lineage>
</organism>
<dbReference type="SUPFAM" id="SSF46785">
    <property type="entry name" value="Winged helix' DNA-binding domain"/>
    <property type="match status" value="1"/>
</dbReference>
<dbReference type="RefSeq" id="WP_370461262.1">
    <property type="nucleotide sequence ID" value="NZ_BSNG01000002.1"/>
</dbReference>
<sequence>MTDSNATVARHSGELIAALSGRRPSRNLHSDVMWRLGLAIVSGRYPEGTILPTDGELLAEFGVSRTVLREALKSLAAKGMIEARARIGTRVLPRGRWNLFDSDVLAWHFELGPDVAFLRSLAEVRIGIEIEAAALAAERRSPAQAADLLDLAEQLGRAETPEEFARYDLEFHRAVALVSANPFMASISALVELALTASFTISSPIMVPGALEAAVRSHRRIAQAIEKGAPQEARDAMKAVIAEGFTRAAERLEQGIPRSPKAPPGKSPKSPHEKSRAD</sequence>
<dbReference type="InterPro" id="IPR036388">
    <property type="entry name" value="WH-like_DNA-bd_sf"/>
</dbReference>
<keyword evidence="2" id="KW-0238">DNA-binding</keyword>
<dbReference type="PROSITE" id="PS50949">
    <property type="entry name" value="HTH_GNTR"/>
    <property type="match status" value="1"/>
</dbReference>
<keyword evidence="3" id="KW-0804">Transcription</keyword>
<evidence type="ECO:0000313" key="7">
    <source>
        <dbReference type="Proteomes" id="UP001161406"/>
    </source>
</evidence>
<dbReference type="Pfam" id="PF07729">
    <property type="entry name" value="FCD"/>
    <property type="match status" value="1"/>
</dbReference>
<evidence type="ECO:0000313" key="6">
    <source>
        <dbReference type="EMBL" id="GLQ11628.1"/>
    </source>
</evidence>
<comment type="caution">
    <text evidence="6">The sequence shown here is derived from an EMBL/GenBank/DDBJ whole genome shotgun (WGS) entry which is preliminary data.</text>
</comment>
<keyword evidence="1" id="KW-0805">Transcription regulation</keyword>
<dbReference type="SUPFAM" id="SSF48008">
    <property type="entry name" value="GntR ligand-binding domain-like"/>
    <property type="match status" value="1"/>
</dbReference>
<accession>A0ABQ5UKA7</accession>
<dbReference type="Pfam" id="PF00392">
    <property type="entry name" value="GntR"/>
    <property type="match status" value="1"/>
</dbReference>
<dbReference type="InterPro" id="IPR011711">
    <property type="entry name" value="GntR_C"/>
</dbReference>
<feature type="domain" description="HTH gntR-type" evidence="5">
    <location>
        <begin position="26"/>
        <end position="94"/>
    </location>
</feature>
<feature type="region of interest" description="Disordered" evidence="4">
    <location>
        <begin position="251"/>
        <end position="278"/>
    </location>
</feature>
<dbReference type="SMART" id="SM00345">
    <property type="entry name" value="HTH_GNTR"/>
    <property type="match status" value="1"/>
</dbReference>
<dbReference type="InterPro" id="IPR000524">
    <property type="entry name" value="Tscrpt_reg_HTH_GntR"/>
</dbReference>
<dbReference type="Proteomes" id="UP001161406">
    <property type="component" value="Unassembled WGS sequence"/>
</dbReference>
<dbReference type="SMART" id="SM00895">
    <property type="entry name" value="FCD"/>
    <property type="match status" value="1"/>
</dbReference>
<dbReference type="CDD" id="cd07377">
    <property type="entry name" value="WHTH_GntR"/>
    <property type="match status" value="1"/>
</dbReference>
<gene>
    <name evidence="6" type="ORF">GCM10007913_35600</name>
</gene>
<evidence type="ECO:0000256" key="4">
    <source>
        <dbReference type="SAM" id="MobiDB-lite"/>
    </source>
</evidence>
<reference evidence="6" key="1">
    <citation type="journal article" date="2014" name="Int. J. Syst. Evol. Microbiol.">
        <title>Complete genome of a new Firmicutes species belonging to the dominant human colonic microbiota ('Ruminococcus bicirculans') reveals two chromosomes and a selective capacity to utilize plant glucans.</title>
        <authorList>
            <consortium name="NISC Comparative Sequencing Program"/>
            <person name="Wegmann U."/>
            <person name="Louis P."/>
            <person name="Goesmann A."/>
            <person name="Henrissat B."/>
            <person name="Duncan S.H."/>
            <person name="Flint H.J."/>
        </authorList>
    </citation>
    <scope>NUCLEOTIDE SEQUENCE</scope>
    <source>
        <strain evidence="6">NBRC 103855</strain>
    </source>
</reference>
<dbReference type="PANTHER" id="PTHR43537:SF44">
    <property type="entry name" value="GNTR FAMILY REGULATORY PROTEIN"/>
    <property type="match status" value="1"/>
</dbReference>
<dbReference type="InterPro" id="IPR008920">
    <property type="entry name" value="TF_FadR/GntR_C"/>
</dbReference>
<dbReference type="InterPro" id="IPR036390">
    <property type="entry name" value="WH_DNA-bd_sf"/>
</dbReference>
<evidence type="ECO:0000259" key="5">
    <source>
        <dbReference type="PROSITE" id="PS50949"/>
    </source>
</evidence>
<reference evidence="6" key="2">
    <citation type="submission" date="2023-01" db="EMBL/GenBank/DDBJ databases">
        <title>Draft genome sequence of Devosia yakushimensis strain NBRC 103855.</title>
        <authorList>
            <person name="Sun Q."/>
            <person name="Mori K."/>
        </authorList>
    </citation>
    <scope>NUCLEOTIDE SEQUENCE</scope>
    <source>
        <strain evidence="6">NBRC 103855</strain>
    </source>
</reference>
<evidence type="ECO:0000256" key="2">
    <source>
        <dbReference type="ARBA" id="ARBA00023125"/>
    </source>
</evidence>
<proteinExistence type="predicted"/>
<protein>
    <submittedName>
        <fullName evidence="6">Transcriptional regulator</fullName>
    </submittedName>
</protein>
<dbReference type="PANTHER" id="PTHR43537">
    <property type="entry name" value="TRANSCRIPTIONAL REGULATOR, GNTR FAMILY"/>
    <property type="match status" value="1"/>
</dbReference>
<dbReference type="Gene3D" id="1.10.10.10">
    <property type="entry name" value="Winged helix-like DNA-binding domain superfamily/Winged helix DNA-binding domain"/>
    <property type="match status" value="1"/>
</dbReference>
<keyword evidence="7" id="KW-1185">Reference proteome</keyword>